<dbReference type="PROSITE" id="PS51918">
    <property type="entry name" value="RADICAL_SAM"/>
    <property type="match status" value="1"/>
</dbReference>
<accession>A0A7V3NUQ5</accession>
<dbReference type="Pfam" id="PF10105">
    <property type="entry name" value="DUF2344"/>
    <property type="match status" value="1"/>
</dbReference>
<dbReference type="InterPro" id="IPR023404">
    <property type="entry name" value="rSAM_horseshoe"/>
</dbReference>
<dbReference type="SUPFAM" id="SSF102114">
    <property type="entry name" value="Radical SAM enzymes"/>
    <property type="match status" value="1"/>
</dbReference>
<dbReference type="Gene3D" id="3.80.30.20">
    <property type="entry name" value="tm_1862 like domain"/>
    <property type="match status" value="1"/>
</dbReference>
<dbReference type="GO" id="GO:0003824">
    <property type="term" value="F:catalytic activity"/>
    <property type="evidence" value="ECO:0007669"/>
    <property type="project" value="InterPro"/>
</dbReference>
<dbReference type="InterPro" id="IPR006638">
    <property type="entry name" value="Elp3/MiaA/NifB-like_rSAM"/>
</dbReference>
<name>A0A7V3NUQ5_UNCW3</name>
<comment type="caution">
    <text evidence="2">The sequence shown here is derived from an EMBL/GenBank/DDBJ whole genome shotgun (WGS) entry which is preliminary data.</text>
</comment>
<dbReference type="InterPro" id="IPR018768">
    <property type="entry name" value="DUF2344"/>
</dbReference>
<dbReference type="SFLD" id="SFLDS00029">
    <property type="entry name" value="Radical_SAM"/>
    <property type="match status" value="1"/>
</dbReference>
<dbReference type="GO" id="GO:0051536">
    <property type="term" value="F:iron-sulfur cluster binding"/>
    <property type="evidence" value="ECO:0007669"/>
    <property type="project" value="InterPro"/>
</dbReference>
<reference evidence="2" key="1">
    <citation type="journal article" date="2020" name="mSystems">
        <title>Genome- and Community-Level Interaction Insights into Carbon Utilization and Element Cycling Functions of Hydrothermarchaeota in Hydrothermal Sediment.</title>
        <authorList>
            <person name="Zhou Z."/>
            <person name="Liu Y."/>
            <person name="Xu W."/>
            <person name="Pan J."/>
            <person name="Luo Z.H."/>
            <person name="Li M."/>
        </authorList>
    </citation>
    <scope>NUCLEOTIDE SEQUENCE [LARGE SCALE GENOMIC DNA]</scope>
    <source>
        <strain evidence="2">SpSt-754</strain>
    </source>
</reference>
<organism evidence="2">
    <name type="scientific">candidate division WOR-3 bacterium</name>
    <dbReference type="NCBI Taxonomy" id="2052148"/>
    <lineage>
        <taxon>Bacteria</taxon>
        <taxon>Bacteria division WOR-3</taxon>
    </lineage>
</organism>
<dbReference type="PANTHER" id="PTHR42731">
    <property type="entry name" value="SLL1084 PROTEIN"/>
    <property type="match status" value="1"/>
</dbReference>
<gene>
    <name evidence="2" type="ORF">ENV38_01100</name>
</gene>
<sequence length="764" mass="88268">MNHPFGDYLLNLERPARYIGGEFNAVRKPLDKVVLHIGLLYPEIYEIGMSNLGLKIIYHIFNSHPDVYAERIFLPWIDAIEYMREREIPLFTLESYTPVRNLDMLGISLHTELNYTNLLLALDLSHIPLLREERINGKYPLVVVGGPSSFNPLPLEPFVDFFVVGEGEGVVKKLIPYLLDYKRGRLSVNEFYSEIAKLEGIYIPEVSKKLKRAVAYFNTEDFPVDQIVPTTEIVHHRYVVEVMRGCTRGCRFCQGGFNYRPLRLREPEEVLKIVNDGLSKTGFDEVGLLAFSISDYPYLSELIRAFKERFENTHISLPSLPIDSLDESLLVEFEELRRFGITLAPEVASEKLRKVINKNVPLESIFKTLDIALKFNFRHVKLYLMIGVPGETAEDLEEMVKFLKELSIRYRKIEFKASISPFVPRPHTPFQFARQETPDEIYSKIDYLRKSTKSLRNFTLTFHDPKMSLIEGIFGRGDSALSSVLLDAYKEGAIFDSRSEFFDYNKYLKAFEKNGIDPFAYTRRRDPSEQLPWEIIDTGVYPKYLRNEFSKSQEITYTADCMARGCQGCGVWIKEGYELCKTGIKKVERVQLSGGPIQEKIPAKTSGYLLTYKVREMSRFISQRDLTKVIVNMLRVCGVKLKYSQGYVPHPRISMPNPLPLGVESEEEYFYFEAETIESFKDLISRLNLRTIPGLEFLSIIPVDKKPDWSRFSIARFKLEKDGESEEFTVDLSQNSLYKVLKERFGIDRSELNSVRIKKVAVLK</sequence>
<dbReference type="SMART" id="SM00729">
    <property type="entry name" value="Elp3"/>
    <property type="match status" value="1"/>
</dbReference>
<proteinExistence type="predicted"/>
<dbReference type="EMBL" id="DTGD01000046">
    <property type="protein sequence ID" value="HGB35489.1"/>
    <property type="molecule type" value="Genomic_DNA"/>
</dbReference>
<dbReference type="SFLD" id="SFLDG01082">
    <property type="entry name" value="B12-binding_domain_containing"/>
    <property type="match status" value="1"/>
</dbReference>
<dbReference type="Pfam" id="PF04055">
    <property type="entry name" value="Radical_SAM"/>
    <property type="match status" value="1"/>
</dbReference>
<evidence type="ECO:0000259" key="1">
    <source>
        <dbReference type="PROSITE" id="PS51918"/>
    </source>
</evidence>
<feature type="domain" description="Radical SAM core" evidence="1">
    <location>
        <begin position="232"/>
        <end position="460"/>
    </location>
</feature>
<dbReference type="InterPro" id="IPR045784">
    <property type="entry name" value="Radical_SAM_N2"/>
</dbReference>
<evidence type="ECO:0000313" key="2">
    <source>
        <dbReference type="EMBL" id="HGB35489.1"/>
    </source>
</evidence>
<dbReference type="InterPro" id="IPR007197">
    <property type="entry name" value="rSAM"/>
</dbReference>
<dbReference type="InterPro" id="IPR058240">
    <property type="entry name" value="rSAM_sf"/>
</dbReference>
<dbReference type="NCBIfam" id="TIGR03936">
    <property type="entry name" value="sam_1_link_chp"/>
    <property type="match status" value="1"/>
</dbReference>
<dbReference type="Pfam" id="PF19864">
    <property type="entry name" value="Radical_SAM_N2"/>
    <property type="match status" value="1"/>
</dbReference>
<dbReference type="AlphaFoldDB" id="A0A7V3NUQ5"/>
<dbReference type="CDD" id="cd01335">
    <property type="entry name" value="Radical_SAM"/>
    <property type="match status" value="1"/>
</dbReference>
<dbReference type="PANTHER" id="PTHR42731:SF1">
    <property type="entry name" value="RADICAL SAM DOMAIN PROTEIN"/>
    <property type="match status" value="1"/>
</dbReference>
<protein>
    <submittedName>
        <fullName evidence="2">DUF2344 domain-containing protein</fullName>
    </submittedName>
</protein>